<evidence type="ECO:0000256" key="2">
    <source>
        <dbReference type="ARBA" id="ARBA00022598"/>
    </source>
</evidence>
<dbReference type="Gene3D" id="3.40.50.12780">
    <property type="entry name" value="N-terminal domain of ligase-like"/>
    <property type="match status" value="1"/>
</dbReference>
<accession>A0AAU7XGX0</accession>
<keyword evidence="2" id="KW-0436">Ligase</keyword>
<reference evidence="8" key="1">
    <citation type="submission" date="2024-06" db="EMBL/GenBank/DDBJ databases">
        <title>Methylostella associata gen. nov., sp. nov., a novel Ancalomicrobiaceae-affiliated facultatively methylotrophic bacteria that feed on methanotrophs of the genus Methylococcus.</title>
        <authorList>
            <person name="Saltykova V."/>
            <person name="Danilova O.V."/>
            <person name="Oshkin I.Y."/>
            <person name="Belova S.E."/>
            <person name="Pimenov N.V."/>
            <person name="Dedysh S.N."/>
        </authorList>
    </citation>
    <scope>NUCLEOTIDE SEQUENCE</scope>
    <source>
        <strain evidence="8">S20</strain>
    </source>
</reference>
<evidence type="ECO:0000256" key="1">
    <source>
        <dbReference type="ARBA" id="ARBA00006432"/>
    </source>
</evidence>
<proteinExistence type="inferred from homology"/>
<dbReference type="PANTHER" id="PTHR43605:SF10">
    <property type="entry name" value="ACYL-COA SYNTHETASE MEDIUM CHAIN FAMILY MEMBER 3"/>
    <property type="match status" value="1"/>
</dbReference>
<dbReference type="FunFam" id="3.30.300.30:FF:000005">
    <property type="entry name" value="Acyl-coenzyme A synthetase ACSM5, mitochondrial"/>
    <property type="match status" value="1"/>
</dbReference>
<dbReference type="AlphaFoldDB" id="A0AAU7XGX0"/>
<name>A0AAU7XGX0_9HYPH</name>
<dbReference type="RefSeq" id="WP_407052060.1">
    <property type="nucleotide sequence ID" value="NZ_CP158568.1"/>
</dbReference>
<dbReference type="GO" id="GO:0005524">
    <property type="term" value="F:ATP binding"/>
    <property type="evidence" value="ECO:0007669"/>
    <property type="project" value="UniProtKB-KW"/>
</dbReference>
<dbReference type="EMBL" id="CP158568">
    <property type="protein sequence ID" value="XBY46973.1"/>
    <property type="molecule type" value="Genomic_DNA"/>
</dbReference>
<gene>
    <name evidence="8" type="ORF">ABS361_20725</name>
</gene>
<dbReference type="PANTHER" id="PTHR43605">
    <property type="entry name" value="ACYL-COENZYME A SYNTHETASE"/>
    <property type="match status" value="1"/>
</dbReference>
<sequence length="561" mass="60838">MLPDASSYEELMARFRWVVPERYNMAVDACDKWAAIEPDRVALIHRRADGRTDRWSYDRLARASNRLANALVDLGVRRGDRVAILLPQSPETAIAHFAVYKLGAIALPLANLFGVEALAYRLGDSGATTVITDKAGAAKLAAIRDRVAPLTVLSVDGATDGAADFHKLLARASESFRPVPTGPDDPALMIYTSGTTGPPKGALHGHRVLLGHIPGVQFAHEFLPVDGDLMWTPSDWAWAGGLLNALLPSLALGVPVVACRFEKFDPDLAYWLMAQYGVRNAFIPPTALKILRGVPNAREKYPLNLRTVGSAGEALGRETYEWARAELDIVVNEFYGQTECNIVIGSCGRLGVTRAGATGRTTPGHEVAIIAADGTVLPTGSLGQIAVARPDPVMFLNYWNRPEATAEKFVGRWMTTGDQGVMDEDGYIHFVGRDDDVITSSGYRIGPAEIEDCIIGHPAVALAAVVGKPDPLRTEIVKAFVRLVDGHEPSEALAAEIRDHVRTRLSAHEYPREIEFVDEIPLTTTGKVIRRHFRERAQTEAEVTEAEVPEAKVTGAPVSVG</sequence>
<dbReference type="PROSITE" id="PS00455">
    <property type="entry name" value="AMP_BINDING"/>
    <property type="match status" value="1"/>
</dbReference>
<dbReference type="GO" id="GO:0016405">
    <property type="term" value="F:CoA-ligase activity"/>
    <property type="evidence" value="ECO:0007669"/>
    <property type="project" value="UniProtKB-ARBA"/>
</dbReference>
<dbReference type="CDD" id="cd05971">
    <property type="entry name" value="MACS_like_3"/>
    <property type="match status" value="1"/>
</dbReference>
<evidence type="ECO:0000259" key="6">
    <source>
        <dbReference type="Pfam" id="PF00501"/>
    </source>
</evidence>
<dbReference type="InterPro" id="IPR049515">
    <property type="entry name" value="MACS_put"/>
</dbReference>
<dbReference type="GO" id="GO:0006637">
    <property type="term" value="P:acyl-CoA metabolic process"/>
    <property type="evidence" value="ECO:0007669"/>
    <property type="project" value="TreeGrafter"/>
</dbReference>
<dbReference type="GO" id="GO:0015645">
    <property type="term" value="F:fatty acid ligase activity"/>
    <property type="evidence" value="ECO:0007669"/>
    <property type="project" value="TreeGrafter"/>
</dbReference>
<dbReference type="InterPro" id="IPR051087">
    <property type="entry name" value="Mitochondrial_ACSM"/>
</dbReference>
<dbReference type="Pfam" id="PF00501">
    <property type="entry name" value="AMP-binding"/>
    <property type="match status" value="1"/>
</dbReference>
<organism evidence="8">
    <name type="scientific">Methyloraptor flagellatus</name>
    <dbReference type="NCBI Taxonomy" id="3162530"/>
    <lineage>
        <taxon>Bacteria</taxon>
        <taxon>Pseudomonadati</taxon>
        <taxon>Pseudomonadota</taxon>
        <taxon>Alphaproteobacteria</taxon>
        <taxon>Hyphomicrobiales</taxon>
        <taxon>Ancalomicrobiaceae</taxon>
        <taxon>Methyloraptor</taxon>
    </lineage>
</organism>
<dbReference type="InterPro" id="IPR020845">
    <property type="entry name" value="AMP-binding_CS"/>
</dbReference>
<dbReference type="InterPro" id="IPR000873">
    <property type="entry name" value="AMP-dep_synth/lig_dom"/>
</dbReference>
<dbReference type="GO" id="GO:0004321">
    <property type="term" value="F:fatty-acyl-CoA synthase activity"/>
    <property type="evidence" value="ECO:0007669"/>
    <property type="project" value="TreeGrafter"/>
</dbReference>
<dbReference type="Gene3D" id="3.30.300.30">
    <property type="match status" value="1"/>
</dbReference>
<evidence type="ECO:0000313" key="8">
    <source>
        <dbReference type="EMBL" id="XBY46973.1"/>
    </source>
</evidence>
<feature type="region of interest" description="Disordered" evidence="5">
    <location>
        <begin position="540"/>
        <end position="561"/>
    </location>
</feature>
<dbReference type="GO" id="GO:0006633">
    <property type="term" value="P:fatty acid biosynthetic process"/>
    <property type="evidence" value="ECO:0007669"/>
    <property type="project" value="TreeGrafter"/>
</dbReference>
<dbReference type="SUPFAM" id="SSF56801">
    <property type="entry name" value="Acetyl-CoA synthetase-like"/>
    <property type="match status" value="1"/>
</dbReference>
<dbReference type="KEGG" id="mflg:ABS361_20725"/>
<feature type="domain" description="AMP-dependent synthetase/ligase" evidence="6">
    <location>
        <begin position="31"/>
        <end position="399"/>
    </location>
</feature>
<evidence type="ECO:0000256" key="5">
    <source>
        <dbReference type="SAM" id="MobiDB-lite"/>
    </source>
</evidence>
<protein>
    <submittedName>
        <fullName evidence="8">Acyl-CoA synthetase</fullName>
    </submittedName>
</protein>
<dbReference type="Pfam" id="PF13193">
    <property type="entry name" value="AMP-binding_C"/>
    <property type="match status" value="1"/>
</dbReference>
<comment type="similarity">
    <text evidence="1">Belongs to the ATP-dependent AMP-binding enzyme family.</text>
</comment>
<dbReference type="InterPro" id="IPR042099">
    <property type="entry name" value="ANL_N_sf"/>
</dbReference>
<feature type="domain" description="AMP-binding enzyme C-terminal" evidence="7">
    <location>
        <begin position="449"/>
        <end position="527"/>
    </location>
</feature>
<evidence type="ECO:0000259" key="7">
    <source>
        <dbReference type="Pfam" id="PF13193"/>
    </source>
</evidence>
<evidence type="ECO:0000256" key="4">
    <source>
        <dbReference type="ARBA" id="ARBA00022840"/>
    </source>
</evidence>
<keyword evidence="4" id="KW-0067">ATP-binding</keyword>
<dbReference type="InterPro" id="IPR025110">
    <property type="entry name" value="AMP-bd_C"/>
</dbReference>
<evidence type="ECO:0000256" key="3">
    <source>
        <dbReference type="ARBA" id="ARBA00022741"/>
    </source>
</evidence>
<keyword evidence="3" id="KW-0547">Nucleotide-binding</keyword>
<dbReference type="InterPro" id="IPR045851">
    <property type="entry name" value="AMP-bd_C_sf"/>
</dbReference>